<comment type="caution">
    <text evidence="3">The sequence shown here is derived from an EMBL/GenBank/DDBJ whole genome shotgun (WGS) entry which is preliminary data.</text>
</comment>
<gene>
    <name evidence="3" type="ORF">DPMN_061893</name>
</gene>
<dbReference type="Gene3D" id="3.30.160.60">
    <property type="entry name" value="Classic Zinc Finger"/>
    <property type="match status" value="1"/>
</dbReference>
<dbReference type="EMBL" id="JAIWYP010000013">
    <property type="protein sequence ID" value="KAH3719065.1"/>
    <property type="molecule type" value="Genomic_DNA"/>
</dbReference>
<accession>A0A9D4C891</accession>
<protein>
    <recommendedName>
        <fullName evidence="2">B box-type domain-containing protein</fullName>
    </recommendedName>
</protein>
<sequence>MDDQPKRTTEKMCDPCLVEGKKEESTNFCVNCLEYFCINCARDHRKYKQSRDHTILEELPHDTTIYRAFNTFTRCEFHPEIQIEKFCIHHDAMICRYCLKDMHHVCDDVVDIDDYKKVEIEAIPQTLAELKTKCLEHKTALDMQMEEFFNNNVDVKDNILVYVQKVRDVADRVE</sequence>
<keyword evidence="1" id="KW-0863">Zinc-finger</keyword>
<name>A0A9D4C891_DREPO</name>
<evidence type="ECO:0000313" key="4">
    <source>
        <dbReference type="Proteomes" id="UP000828390"/>
    </source>
</evidence>
<dbReference type="GO" id="GO:0008270">
    <property type="term" value="F:zinc ion binding"/>
    <property type="evidence" value="ECO:0007669"/>
    <property type="project" value="UniProtKB-KW"/>
</dbReference>
<evidence type="ECO:0000256" key="1">
    <source>
        <dbReference type="PROSITE-ProRule" id="PRU00024"/>
    </source>
</evidence>
<reference evidence="3" key="1">
    <citation type="journal article" date="2019" name="bioRxiv">
        <title>The Genome of the Zebra Mussel, Dreissena polymorpha: A Resource for Invasive Species Research.</title>
        <authorList>
            <person name="McCartney M.A."/>
            <person name="Auch B."/>
            <person name="Kono T."/>
            <person name="Mallez S."/>
            <person name="Zhang Y."/>
            <person name="Obille A."/>
            <person name="Becker A."/>
            <person name="Abrahante J.E."/>
            <person name="Garbe J."/>
            <person name="Badalamenti J.P."/>
            <person name="Herman A."/>
            <person name="Mangelson H."/>
            <person name="Liachko I."/>
            <person name="Sullivan S."/>
            <person name="Sone E.D."/>
            <person name="Koren S."/>
            <person name="Silverstein K.A.T."/>
            <person name="Beckman K.B."/>
            <person name="Gohl D.M."/>
        </authorList>
    </citation>
    <scope>NUCLEOTIDE SEQUENCE</scope>
    <source>
        <strain evidence="3">Duluth1</strain>
        <tissue evidence="3">Whole animal</tissue>
    </source>
</reference>
<keyword evidence="1" id="KW-0479">Metal-binding</keyword>
<reference evidence="3" key="2">
    <citation type="submission" date="2020-11" db="EMBL/GenBank/DDBJ databases">
        <authorList>
            <person name="McCartney M.A."/>
            <person name="Auch B."/>
            <person name="Kono T."/>
            <person name="Mallez S."/>
            <person name="Becker A."/>
            <person name="Gohl D.M."/>
            <person name="Silverstein K.A.T."/>
            <person name="Koren S."/>
            <person name="Bechman K.B."/>
            <person name="Herman A."/>
            <person name="Abrahante J.E."/>
            <person name="Garbe J."/>
        </authorList>
    </citation>
    <scope>NUCLEOTIDE SEQUENCE</scope>
    <source>
        <strain evidence="3">Duluth1</strain>
        <tissue evidence="3">Whole animal</tissue>
    </source>
</reference>
<organism evidence="3 4">
    <name type="scientific">Dreissena polymorpha</name>
    <name type="common">Zebra mussel</name>
    <name type="synonym">Mytilus polymorpha</name>
    <dbReference type="NCBI Taxonomy" id="45954"/>
    <lineage>
        <taxon>Eukaryota</taxon>
        <taxon>Metazoa</taxon>
        <taxon>Spiralia</taxon>
        <taxon>Lophotrochozoa</taxon>
        <taxon>Mollusca</taxon>
        <taxon>Bivalvia</taxon>
        <taxon>Autobranchia</taxon>
        <taxon>Heteroconchia</taxon>
        <taxon>Euheterodonta</taxon>
        <taxon>Imparidentia</taxon>
        <taxon>Neoheterodontei</taxon>
        <taxon>Myida</taxon>
        <taxon>Dreissenoidea</taxon>
        <taxon>Dreissenidae</taxon>
        <taxon>Dreissena</taxon>
    </lineage>
</organism>
<dbReference type="SUPFAM" id="SSF57845">
    <property type="entry name" value="B-box zinc-binding domain"/>
    <property type="match status" value="1"/>
</dbReference>
<evidence type="ECO:0000313" key="3">
    <source>
        <dbReference type="EMBL" id="KAH3719065.1"/>
    </source>
</evidence>
<evidence type="ECO:0000259" key="2">
    <source>
        <dbReference type="PROSITE" id="PS50119"/>
    </source>
</evidence>
<feature type="domain" description="B box-type" evidence="2">
    <location>
        <begin position="8"/>
        <end position="58"/>
    </location>
</feature>
<keyword evidence="1" id="KW-0862">Zinc</keyword>
<proteinExistence type="predicted"/>
<dbReference type="AlphaFoldDB" id="A0A9D4C891"/>
<dbReference type="PROSITE" id="PS50119">
    <property type="entry name" value="ZF_BBOX"/>
    <property type="match status" value="1"/>
</dbReference>
<dbReference type="Proteomes" id="UP000828390">
    <property type="component" value="Unassembled WGS sequence"/>
</dbReference>
<dbReference type="InterPro" id="IPR000315">
    <property type="entry name" value="Znf_B-box"/>
</dbReference>
<keyword evidence="4" id="KW-1185">Reference proteome</keyword>